<proteinExistence type="predicted"/>
<reference evidence="2 3" key="1">
    <citation type="submission" date="2020-09" db="EMBL/GenBank/DDBJ databases">
        <title>Complete genome sequence of an Arctic sea ice bacterium Marinomonas arctica BSI20414.</title>
        <authorList>
            <person name="Liao L."/>
            <person name="Chen B."/>
        </authorList>
    </citation>
    <scope>NUCLEOTIDE SEQUENCE [LARGE SCALE GENOMIC DNA]</scope>
    <source>
        <strain evidence="2 3">BSI20414</strain>
    </source>
</reference>
<dbReference type="EMBL" id="CP061081">
    <property type="protein sequence ID" value="QNT07187.1"/>
    <property type="molecule type" value="Genomic_DNA"/>
</dbReference>
<evidence type="ECO:0000313" key="2">
    <source>
        <dbReference type="EMBL" id="QNT07187.1"/>
    </source>
</evidence>
<accession>A0A7H1J9M1</accession>
<keyword evidence="3" id="KW-1185">Reference proteome</keyword>
<sequence length="303" mass="33933">MKLRSVELVLPKTKDAHDFLIDIWGAASGGKKGNTYYIRGAGTFPYLVALEEGEDHFVRSTTFVCNEEELQHILTKSHERGLKTKREVSADLGGGEGVIVELPEGELFRFLVGAKDVPAMQGQDLPVKLTHVVFNSTDAEKTGDIVEDVLNFCVSDRTKGMVFVRCNDSHHSTAFARAGFSSLNHIAFEMADLDGVMRGIGRLRDHQMTPAWGPGRHGPGANVFAYFIAPFGAVIEFSTAVEKVTEDYPVGAPEDWTWPANRIDQWGTSDKDFQGLRQAEENFRFRRDWEPEQRINNTNKERQ</sequence>
<evidence type="ECO:0000313" key="3">
    <source>
        <dbReference type="Proteomes" id="UP000516370"/>
    </source>
</evidence>
<gene>
    <name evidence="2" type="ORF">IBG28_06015</name>
</gene>
<dbReference type="InterPro" id="IPR037523">
    <property type="entry name" value="VOC_core"/>
</dbReference>
<dbReference type="OrthoDB" id="4265398at2"/>
<dbReference type="Proteomes" id="UP000516370">
    <property type="component" value="Chromosome"/>
</dbReference>
<dbReference type="Gene3D" id="3.10.180.10">
    <property type="entry name" value="2,3-Dihydroxybiphenyl 1,2-Dioxygenase, domain 1"/>
    <property type="match status" value="2"/>
</dbReference>
<feature type="domain" description="VOC" evidence="1">
    <location>
        <begin position="128"/>
        <end position="240"/>
    </location>
</feature>
<protein>
    <submittedName>
        <fullName evidence="2">VOC family protein</fullName>
    </submittedName>
</protein>
<dbReference type="InterPro" id="IPR029068">
    <property type="entry name" value="Glyas_Bleomycin-R_OHBP_Dase"/>
</dbReference>
<dbReference type="SUPFAM" id="SSF54593">
    <property type="entry name" value="Glyoxalase/Bleomycin resistance protein/Dihydroxybiphenyl dioxygenase"/>
    <property type="match status" value="2"/>
</dbReference>
<dbReference type="RefSeq" id="WP_111606331.1">
    <property type="nucleotide sequence ID" value="NZ_BMLJ01000005.1"/>
</dbReference>
<name>A0A7H1J9M1_9GAMM</name>
<evidence type="ECO:0000259" key="1">
    <source>
        <dbReference type="PROSITE" id="PS51819"/>
    </source>
</evidence>
<dbReference type="AlphaFoldDB" id="A0A7H1J9M1"/>
<dbReference type="PROSITE" id="PS51819">
    <property type="entry name" value="VOC"/>
    <property type="match status" value="1"/>
</dbReference>
<dbReference type="InterPro" id="IPR004360">
    <property type="entry name" value="Glyas_Fos-R_dOase_dom"/>
</dbReference>
<dbReference type="Pfam" id="PF00903">
    <property type="entry name" value="Glyoxalase"/>
    <property type="match status" value="1"/>
</dbReference>
<organism evidence="2 3">
    <name type="scientific">Marinomonas arctica</name>
    <dbReference type="NCBI Taxonomy" id="383750"/>
    <lineage>
        <taxon>Bacteria</taxon>
        <taxon>Pseudomonadati</taxon>
        <taxon>Pseudomonadota</taxon>
        <taxon>Gammaproteobacteria</taxon>
        <taxon>Oceanospirillales</taxon>
        <taxon>Oceanospirillaceae</taxon>
        <taxon>Marinomonas</taxon>
    </lineage>
</organism>
<dbReference type="KEGG" id="mard:IBG28_06015"/>